<name>A0A1G2SK93_9BACT</name>
<keyword evidence="1" id="KW-0812">Transmembrane</keyword>
<dbReference type="EMBL" id="MHUZ01000034">
    <property type="protein sequence ID" value="OHA84831.1"/>
    <property type="molecule type" value="Genomic_DNA"/>
</dbReference>
<evidence type="ECO:0000256" key="1">
    <source>
        <dbReference type="SAM" id="Phobius"/>
    </source>
</evidence>
<feature type="transmembrane region" description="Helical" evidence="1">
    <location>
        <begin position="39"/>
        <end position="61"/>
    </location>
</feature>
<keyword evidence="1" id="KW-0472">Membrane</keyword>
<proteinExistence type="predicted"/>
<sequence>MTIDEIVFSMLSGTLDDQVIGAANRALVEASPFLSTVSFWYKILALLVIVFALYVLVYSVMMFREVRAREYQAYRPVKIKEQEASARRIQWEVILGHVNSENHAEWKLAVLEADKMLEDILDERGYVGQSLGEKLKDANGKFKTVQFAWDAHKMRNRIAHEQQLEMTNKMARDAVSQFQAVFTELGVI</sequence>
<keyword evidence="1" id="KW-1133">Transmembrane helix</keyword>
<evidence type="ECO:0000313" key="2">
    <source>
        <dbReference type="EMBL" id="OHA84831.1"/>
    </source>
</evidence>
<accession>A0A1G2SK93</accession>
<gene>
    <name evidence="2" type="ORF">A2591_00670</name>
</gene>
<organism evidence="2 3">
    <name type="scientific">Candidatus Yonathbacteria bacterium RIFOXYD1_FULL_52_36</name>
    <dbReference type="NCBI Taxonomy" id="1802730"/>
    <lineage>
        <taxon>Bacteria</taxon>
        <taxon>Candidatus Yonathiibacteriota</taxon>
    </lineage>
</organism>
<dbReference type="Proteomes" id="UP000178168">
    <property type="component" value="Unassembled WGS sequence"/>
</dbReference>
<protein>
    <submittedName>
        <fullName evidence="2">Uncharacterized protein</fullName>
    </submittedName>
</protein>
<dbReference type="STRING" id="1802730.A2591_00670"/>
<evidence type="ECO:0000313" key="3">
    <source>
        <dbReference type="Proteomes" id="UP000178168"/>
    </source>
</evidence>
<dbReference type="AlphaFoldDB" id="A0A1G2SK93"/>
<comment type="caution">
    <text evidence="2">The sequence shown here is derived from an EMBL/GenBank/DDBJ whole genome shotgun (WGS) entry which is preliminary data.</text>
</comment>
<reference evidence="2 3" key="1">
    <citation type="journal article" date="2016" name="Nat. Commun.">
        <title>Thousands of microbial genomes shed light on interconnected biogeochemical processes in an aquifer system.</title>
        <authorList>
            <person name="Anantharaman K."/>
            <person name="Brown C.T."/>
            <person name="Hug L.A."/>
            <person name="Sharon I."/>
            <person name="Castelle C.J."/>
            <person name="Probst A.J."/>
            <person name="Thomas B.C."/>
            <person name="Singh A."/>
            <person name="Wilkins M.J."/>
            <person name="Karaoz U."/>
            <person name="Brodie E.L."/>
            <person name="Williams K.H."/>
            <person name="Hubbard S.S."/>
            <person name="Banfield J.F."/>
        </authorList>
    </citation>
    <scope>NUCLEOTIDE SEQUENCE [LARGE SCALE GENOMIC DNA]</scope>
</reference>